<dbReference type="InterPro" id="IPR026843">
    <property type="entry name" value="SbcD_C"/>
</dbReference>
<evidence type="ECO:0000259" key="9">
    <source>
        <dbReference type="Pfam" id="PF12320"/>
    </source>
</evidence>
<dbReference type="PANTHER" id="PTHR30337">
    <property type="entry name" value="COMPONENT OF ATP-DEPENDENT DSDNA EXONUCLEASE"/>
    <property type="match status" value="1"/>
</dbReference>
<dbReference type="Pfam" id="PF12320">
    <property type="entry name" value="SbcD_C"/>
    <property type="match status" value="1"/>
</dbReference>
<dbReference type="Pfam" id="PF00149">
    <property type="entry name" value="Metallophos"/>
    <property type="match status" value="1"/>
</dbReference>
<evidence type="ECO:0000256" key="1">
    <source>
        <dbReference type="ARBA" id="ARBA00010555"/>
    </source>
</evidence>
<proteinExistence type="inferred from homology"/>
<accession>A0A8J7K343</accession>
<protein>
    <recommendedName>
        <fullName evidence="3 7">Nuclease SbcCD subunit D</fullName>
    </recommendedName>
</protein>
<dbReference type="Gene3D" id="3.60.21.10">
    <property type="match status" value="1"/>
</dbReference>
<evidence type="ECO:0000313" key="10">
    <source>
        <dbReference type="EMBL" id="MBE9610867.1"/>
    </source>
</evidence>
<evidence type="ECO:0000256" key="7">
    <source>
        <dbReference type="RuleBase" id="RU363069"/>
    </source>
</evidence>
<dbReference type="NCBIfam" id="TIGR00619">
    <property type="entry name" value="sbcd"/>
    <property type="match status" value="1"/>
</dbReference>
<evidence type="ECO:0000259" key="8">
    <source>
        <dbReference type="Pfam" id="PF00149"/>
    </source>
</evidence>
<dbReference type="CDD" id="cd00840">
    <property type="entry name" value="MPP_Mre11_N"/>
    <property type="match status" value="1"/>
</dbReference>
<dbReference type="InterPro" id="IPR004843">
    <property type="entry name" value="Calcineurin-like_PHP"/>
</dbReference>
<dbReference type="Proteomes" id="UP000604481">
    <property type="component" value="Unassembled WGS sequence"/>
</dbReference>
<comment type="caution">
    <text evidence="10">The sequence shown here is derived from an EMBL/GenBank/DDBJ whole genome shotgun (WGS) entry which is preliminary data.</text>
</comment>
<keyword evidence="7" id="KW-0235">DNA replication</keyword>
<keyword evidence="6 7" id="KW-0269">Exonuclease</keyword>
<dbReference type="RefSeq" id="WP_194117411.1">
    <property type="nucleotide sequence ID" value="NZ_JADFUA010000014.1"/>
</dbReference>
<feature type="domain" description="Nuclease SbcCD subunit D C-terminal" evidence="9">
    <location>
        <begin position="284"/>
        <end position="388"/>
    </location>
</feature>
<dbReference type="GO" id="GO:0008408">
    <property type="term" value="F:3'-5' exonuclease activity"/>
    <property type="evidence" value="ECO:0007669"/>
    <property type="project" value="InterPro"/>
</dbReference>
<evidence type="ECO:0000256" key="3">
    <source>
        <dbReference type="ARBA" id="ARBA00013365"/>
    </source>
</evidence>
<dbReference type="InterPro" id="IPR004593">
    <property type="entry name" value="SbcD"/>
</dbReference>
<keyword evidence="4 7" id="KW-0540">Nuclease</keyword>
<dbReference type="EMBL" id="JADFUA010000014">
    <property type="protein sequence ID" value="MBE9610867.1"/>
    <property type="molecule type" value="Genomic_DNA"/>
</dbReference>
<keyword evidence="11" id="KW-1185">Reference proteome</keyword>
<feature type="domain" description="Calcineurin-like phosphoesterase" evidence="8">
    <location>
        <begin position="1"/>
        <end position="106"/>
    </location>
</feature>
<dbReference type="InterPro" id="IPR029052">
    <property type="entry name" value="Metallo-depent_PP-like"/>
</dbReference>
<evidence type="ECO:0000256" key="4">
    <source>
        <dbReference type="ARBA" id="ARBA00022722"/>
    </source>
</evidence>
<keyword evidence="7" id="KW-0233">DNA recombination</keyword>
<evidence type="ECO:0000256" key="2">
    <source>
        <dbReference type="ARBA" id="ARBA00011322"/>
    </source>
</evidence>
<comment type="function">
    <text evidence="7">SbcCD cleaves DNA hairpin structures. These structures can inhibit DNA replication and are intermediates in certain DNA recombination reactions. The complex acts as a 3'-&gt;5' double strand exonuclease that can open hairpins. It also has a 5' single-strand endonuclease activity.</text>
</comment>
<dbReference type="GO" id="GO:0004519">
    <property type="term" value="F:endonuclease activity"/>
    <property type="evidence" value="ECO:0007669"/>
    <property type="project" value="UniProtKB-KW"/>
</dbReference>
<reference evidence="10 11" key="1">
    <citation type="submission" date="2020-10" db="EMBL/GenBank/DDBJ databases">
        <title>The genome sequence of Chitinilyticum litopenaei 4Y14.</title>
        <authorList>
            <person name="Liu Y."/>
        </authorList>
    </citation>
    <scope>NUCLEOTIDE SEQUENCE [LARGE SCALE GENOMIC DNA]</scope>
    <source>
        <strain evidence="10 11">4Y14</strain>
    </source>
</reference>
<dbReference type="InterPro" id="IPR050535">
    <property type="entry name" value="DNA_Repair-Maintenance_Comp"/>
</dbReference>
<dbReference type="SUPFAM" id="SSF56300">
    <property type="entry name" value="Metallo-dependent phosphatases"/>
    <property type="match status" value="1"/>
</dbReference>
<dbReference type="GO" id="GO:0006260">
    <property type="term" value="P:DNA replication"/>
    <property type="evidence" value="ECO:0007669"/>
    <property type="project" value="UniProtKB-KW"/>
</dbReference>
<dbReference type="InterPro" id="IPR041796">
    <property type="entry name" value="Mre11_N"/>
</dbReference>
<comment type="subunit">
    <text evidence="2 7">Heterodimer of SbcC and SbcD.</text>
</comment>
<keyword evidence="5 7" id="KW-0378">Hydrolase</keyword>
<keyword evidence="7" id="KW-0255">Endonuclease</keyword>
<dbReference type="PANTHER" id="PTHR30337:SF0">
    <property type="entry name" value="NUCLEASE SBCCD SUBUNIT D"/>
    <property type="match status" value="1"/>
</dbReference>
<sequence length="415" mass="46278">MRLLHTSDWHLGQTFHSYERSAEHAHFLGWLLQQLIEQEPDVLVIAGDIFDTANPSAAAQQQFYRFISAALKQQPDINIIITAGNHDSAHRLEAPSPILRELGVTLIGTVPRNEDGLVDVRRLVIPLGNKNSNPTGWCVALPFLRPGDLPRHPEMADHYQDGVAALYEATLQHAVALRGESQLPIIGIGHLHLVGGEVSELSERRLIVGGNEALSANIFGDAFSYVALGHLHKAQQVGHPHIRYCGSPLPMSFSEIDYTHQVVLVDFEGCAVTNIMPLIIPRSVPLLRLPKQRADINDVLAMLTSLELPEASFDEQPYLEVRVALRQPEPDLRRRIEEALTGKPVRLVRIDAQIVREHSNEQPLHAHGLNDMQQIQPLEVFRNIYETTYGTPPKETLIHAFAELASRAQHEEISA</sequence>
<dbReference type="GO" id="GO:0006310">
    <property type="term" value="P:DNA recombination"/>
    <property type="evidence" value="ECO:0007669"/>
    <property type="project" value="UniProtKB-KW"/>
</dbReference>
<organism evidence="10 11">
    <name type="scientific">Chitinilyticum piscinae</name>
    <dbReference type="NCBI Taxonomy" id="2866724"/>
    <lineage>
        <taxon>Bacteria</taxon>
        <taxon>Pseudomonadati</taxon>
        <taxon>Pseudomonadota</taxon>
        <taxon>Betaproteobacteria</taxon>
        <taxon>Neisseriales</taxon>
        <taxon>Chitinibacteraceae</taxon>
        <taxon>Chitinilyticum</taxon>
    </lineage>
</organism>
<dbReference type="AlphaFoldDB" id="A0A8J7K343"/>
<name>A0A8J7K343_9NEIS</name>
<comment type="similarity">
    <text evidence="1 7">Belongs to the SbcD family.</text>
</comment>
<gene>
    <name evidence="7" type="primary">sbcD</name>
    <name evidence="10" type="ORF">INR99_16125</name>
</gene>
<evidence type="ECO:0000256" key="5">
    <source>
        <dbReference type="ARBA" id="ARBA00022801"/>
    </source>
</evidence>
<evidence type="ECO:0000256" key="6">
    <source>
        <dbReference type="ARBA" id="ARBA00022839"/>
    </source>
</evidence>
<evidence type="ECO:0000313" key="11">
    <source>
        <dbReference type="Proteomes" id="UP000604481"/>
    </source>
</evidence>